<dbReference type="PANTHER" id="PTHR45626">
    <property type="entry name" value="TRANSCRIPTION TERMINATION FACTOR 2-RELATED"/>
    <property type="match status" value="1"/>
</dbReference>
<dbReference type="GO" id="GO:0008094">
    <property type="term" value="F:ATP-dependent activity, acting on DNA"/>
    <property type="evidence" value="ECO:0007669"/>
    <property type="project" value="TreeGrafter"/>
</dbReference>
<proteinExistence type="predicted"/>
<keyword evidence="5" id="KW-0862">Zinc</keyword>
<evidence type="ECO:0000256" key="6">
    <source>
        <dbReference type="ARBA" id="ARBA00022840"/>
    </source>
</evidence>
<dbReference type="EMBL" id="JAOQAV010000044">
    <property type="protein sequence ID" value="KAJ4180924.1"/>
    <property type="molecule type" value="Genomic_DNA"/>
</dbReference>
<dbReference type="InterPro" id="IPR001650">
    <property type="entry name" value="Helicase_C-like"/>
</dbReference>
<dbReference type="Pfam" id="PF00271">
    <property type="entry name" value="Helicase_C"/>
    <property type="match status" value="1"/>
</dbReference>
<evidence type="ECO:0000313" key="11">
    <source>
        <dbReference type="Proteomes" id="UP001152087"/>
    </source>
</evidence>
<dbReference type="InterPro" id="IPR000330">
    <property type="entry name" value="SNF2_N"/>
</dbReference>
<evidence type="ECO:0000256" key="4">
    <source>
        <dbReference type="ARBA" id="ARBA00022801"/>
    </source>
</evidence>
<dbReference type="PROSITE" id="PS00518">
    <property type="entry name" value="ZF_RING_1"/>
    <property type="match status" value="1"/>
</dbReference>
<dbReference type="SUPFAM" id="SSF52540">
    <property type="entry name" value="P-loop containing nucleoside triphosphate hydrolases"/>
    <property type="match status" value="2"/>
</dbReference>
<dbReference type="SMART" id="SM00487">
    <property type="entry name" value="DEXDc"/>
    <property type="match status" value="1"/>
</dbReference>
<dbReference type="Proteomes" id="UP001152087">
    <property type="component" value="Unassembled WGS sequence"/>
</dbReference>
<dbReference type="PROSITE" id="PS51194">
    <property type="entry name" value="HELICASE_CTER"/>
    <property type="match status" value="1"/>
</dbReference>
<dbReference type="Gene3D" id="3.40.50.300">
    <property type="entry name" value="P-loop containing nucleotide triphosphate hydrolases"/>
    <property type="match status" value="1"/>
</dbReference>
<dbReference type="InterPro" id="IPR049730">
    <property type="entry name" value="SNF2/RAD54-like_C"/>
</dbReference>
<dbReference type="GO" id="GO:0016787">
    <property type="term" value="F:hydrolase activity"/>
    <property type="evidence" value="ECO:0007669"/>
    <property type="project" value="UniProtKB-KW"/>
</dbReference>
<gene>
    <name evidence="10" type="ORF">NW755_011459</name>
</gene>
<dbReference type="InterPro" id="IPR017907">
    <property type="entry name" value="Znf_RING_CS"/>
</dbReference>
<evidence type="ECO:0000256" key="7">
    <source>
        <dbReference type="SAM" id="MobiDB-lite"/>
    </source>
</evidence>
<dbReference type="AlphaFoldDB" id="A0A9W8UXH8"/>
<evidence type="ECO:0000256" key="1">
    <source>
        <dbReference type="ARBA" id="ARBA00022723"/>
    </source>
</evidence>
<dbReference type="Gene3D" id="3.40.50.10810">
    <property type="entry name" value="Tandem AAA-ATPase domain"/>
    <property type="match status" value="1"/>
</dbReference>
<feature type="region of interest" description="Disordered" evidence="7">
    <location>
        <begin position="126"/>
        <end position="176"/>
    </location>
</feature>
<comment type="caution">
    <text evidence="10">The sequence shown here is derived from an EMBL/GenBank/DDBJ whole genome shotgun (WGS) entry which is preliminary data.</text>
</comment>
<dbReference type="GO" id="GO:0008270">
    <property type="term" value="F:zinc ion binding"/>
    <property type="evidence" value="ECO:0007669"/>
    <property type="project" value="UniProtKB-KW"/>
</dbReference>
<evidence type="ECO:0000259" key="9">
    <source>
        <dbReference type="PROSITE" id="PS51194"/>
    </source>
</evidence>
<dbReference type="Pfam" id="PF00176">
    <property type="entry name" value="SNF2-rel_dom"/>
    <property type="match status" value="1"/>
</dbReference>
<dbReference type="InterPro" id="IPR038718">
    <property type="entry name" value="SNF2-like_sf"/>
</dbReference>
<keyword evidence="3" id="KW-0863">Zinc-finger</keyword>
<dbReference type="InterPro" id="IPR050628">
    <property type="entry name" value="SNF2_RAD54_helicase_TF"/>
</dbReference>
<evidence type="ECO:0000313" key="10">
    <source>
        <dbReference type="EMBL" id="KAJ4180924.1"/>
    </source>
</evidence>
<evidence type="ECO:0000256" key="5">
    <source>
        <dbReference type="ARBA" id="ARBA00022833"/>
    </source>
</evidence>
<dbReference type="PANTHER" id="PTHR45626:SF52">
    <property type="entry name" value="SINGLE-STRANDED DNA-DEPENDENT ATPASE (EUROFUNG)"/>
    <property type="match status" value="1"/>
</dbReference>
<feature type="compositionally biased region" description="Low complexity" evidence="7">
    <location>
        <begin position="138"/>
        <end position="156"/>
    </location>
</feature>
<dbReference type="GO" id="GO:0005524">
    <property type="term" value="F:ATP binding"/>
    <property type="evidence" value="ECO:0007669"/>
    <property type="project" value="UniProtKB-KW"/>
</dbReference>
<feature type="domain" description="Helicase C-terminal" evidence="9">
    <location>
        <begin position="877"/>
        <end position="1024"/>
    </location>
</feature>
<sequence>MANLKRLLNPVDGDDDLPIDPTFNVPFMDRSNFYSNNTTSTGTDYNGDMPRVSQNLGPGFMNPASEVPIIPEGPPADIFSQINVGAIDLDQDLPNMGGFDYDFDVSFLDGTPNSFLSSPPNIVDSTASSLSPPDTQFGGSLSSSVVGISSQSSAASPRTDGSPRTDSSQTDASQAEDGDAKICYGMLYNVEVKMGGNMSTVDERLKACRDRYQRFTLKEQKDHREHAFLCFSDDLTFGHLRSGIGKVLLSLMLQPNVEFEPIGETVKLREVIERAGKPGDAIVKVNIDVYGPRNSAKRVGQELSKAKLWLQRSDTSHIMNPDIEYHNPHFLRITIRGNEAEIVQPSQPIVNNAAARKQTREEQLRKMVEEVYKTVGSNRDVDRAEGGSRVTRELLDHQKEALGFMLERESGHIDEKYLLWREIRHADGAVEYMHRITRKKKSQRPDEKGGGILADEMGMGKSLSILALVMRTLDDGQKWADEKNEEHKDRKSVKFSRSTLVVVSAAYTNAEDVVLIDNWINEIRKHLKGGLRVIKYHGNSRKDLTDIDDSDIVVTTYHTLSAEYQVSKGRTSPLHQIGWYRVVLDEAHIIRRPTTTFYRACNSLEAGSRWCLTGTPIQNKLADIGTLFSFIKADSFKQPGDFRKYIEAPYEQTVEEPDKVKNHLILLLQALCLRRTREVLNLPSTRQTVRRLDFSPEERDQYEKTKNILIRTIKNRVGEIENSSKFGLFQMRLQLRILCNHGTYQKAFSWHRRSLQDEKEALIGSFGGHGEMTCAGCQQPVPILGSNWAEGGKFEDECAHILCSECIDESTWAGSGVPPGRCPVCVRWSQPSRHAGGTDQDIEMSDAPVKKSSAEDDHKHYFNTDGVSTKMRAIIRDVRTDLWRTKSIIFSCWTRTLHLLSRHLKAADIPYHQIDGDCPIPKRQEKLDAFARDDDIPVLIMTTGTGAFGLNLTCANRIFIAELQWNPSVENQAIARAIRLGQESEVRVMRYIINDTVEVEMMVQQRYKKNLAALGFEDYDEDWMDPEMQARE</sequence>
<dbReference type="PROSITE" id="PS51192">
    <property type="entry name" value="HELICASE_ATP_BIND_1"/>
    <property type="match status" value="1"/>
</dbReference>
<name>A0A9W8UXH8_9HYPO</name>
<evidence type="ECO:0000256" key="2">
    <source>
        <dbReference type="ARBA" id="ARBA00022741"/>
    </source>
</evidence>
<feature type="domain" description="Helicase ATP-binding" evidence="8">
    <location>
        <begin position="442"/>
        <end position="634"/>
    </location>
</feature>
<keyword evidence="2" id="KW-0547">Nucleotide-binding</keyword>
<dbReference type="CDD" id="cd18793">
    <property type="entry name" value="SF2_C_SNF"/>
    <property type="match status" value="1"/>
</dbReference>
<dbReference type="GO" id="GO:0006281">
    <property type="term" value="P:DNA repair"/>
    <property type="evidence" value="ECO:0007669"/>
    <property type="project" value="TreeGrafter"/>
</dbReference>
<protein>
    <submittedName>
        <fullName evidence="10">Uncharacterized protein</fullName>
    </submittedName>
</protein>
<dbReference type="SMART" id="SM00490">
    <property type="entry name" value="HELICc"/>
    <property type="match status" value="1"/>
</dbReference>
<dbReference type="InterPro" id="IPR014001">
    <property type="entry name" value="Helicase_ATP-bd"/>
</dbReference>
<reference evidence="10" key="1">
    <citation type="submission" date="2022-09" db="EMBL/GenBank/DDBJ databases">
        <title>Fusarium specimens isolated from Avocado Roots.</title>
        <authorList>
            <person name="Stajich J."/>
            <person name="Roper C."/>
            <person name="Heimlech-Rivalta G."/>
        </authorList>
    </citation>
    <scope>NUCLEOTIDE SEQUENCE</scope>
    <source>
        <strain evidence="10">A02</strain>
    </source>
</reference>
<evidence type="ECO:0000256" key="3">
    <source>
        <dbReference type="ARBA" id="ARBA00022771"/>
    </source>
</evidence>
<dbReference type="CDD" id="cd18008">
    <property type="entry name" value="DEXDc_SHPRH-like"/>
    <property type="match status" value="1"/>
</dbReference>
<accession>A0A9W8UXH8</accession>
<feature type="compositionally biased region" description="Polar residues" evidence="7">
    <location>
        <begin position="162"/>
        <end position="173"/>
    </location>
</feature>
<organism evidence="10 11">
    <name type="scientific">Fusarium falciforme</name>
    <dbReference type="NCBI Taxonomy" id="195108"/>
    <lineage>
        <taxon>Eukaryota</taxon>
        <taxon>Fungi</taxon>
        <taxon>Dikarya</taxon>
        <taxon>Ascomycota</taxon>
        <taxon>Pezizomycotina</taxon>
        <taxon>Sordariomycetes</taxon>
        <taxon>Hypocreomycetidae</taxon>
        <taxon>Hypocreales</taxon>
        <taxon>Nectriaceae</taxon>
        <taxon>Fusarium</taxon>
        <taxon>Fusarium solani species complex</taxon>
    </lineage>
</organism>
<keyword evidence="6" id="KW-0067">ATP-binding</keyword>
<dbReference type="GO" id="GO:0005634">
    <property type="term" value="C:nucleus"/>
    <property type="evidence" value="ECO:0007669"/>
    <property type="project" value="TreeGrafter"/>
</dbReference>
<keyword evidence="1" id="KW-0479">Metal-binding</keyword>
<keyword evidence="11" id="KW-1185">Reference proteome</keyword>
<dbReference type="InterPro" id="IPR027417">
    <property type="entry name" value="P-loop_NTPase"/>
</dbReference>
<keyword evidence="4" id="KW-0378">Hydrolase</keyword>
<evidence type="ECO:0000259" key="8">
    <source>
        <dbReference type="PROSITE" id="PS51192"/>
    </source>
</evidence>
<dbReference type="SUPFAM" id="SSF57850">
    <property type="entry name" value="RING/U-box"/>
    <property type="match status" value="1"/>
</dbReference>